<dbReference type="HOGENOM" id="CLU_2092918_0_0_7"/>
<geneLocation type="plasmid" evidence="1 2">
    <name>pDVUL01</name>
</geneLocation>
<dbReference type="InterPro" id="IPR037914">
    <property type="entry name" value="SpoVT-AbrB_sf"/>
</dbReference>
<dbReference type="EMBL" id="CP000528">
    <property type="protein sequence ID" value="ABM30037.1"/>
    <property type="molecule type" value="Genomic_DNA"/>
</dbReference>
<dbReference type="Proteomes" id="UP000009173">
    <property type="component" value="Plasmid pDVUL01"/>
</dbReference>
<evidence type="ECO:0000313" key="1">
    <source>
        <dbReference type="EMBL" id="ABM30037.1"/>
    </source>
</evidence>
<proteinExistence type="predicted"/>
<name>A0A0H3ABP1_NITV4</name>
<protein>
    <recommendedName>
        <fullName evidence="3">SpoVT-AbrB domain-containing protein</fullName>
    </recommendedName>
</protein>
<sequence length="116" mass="13381">MCFSDFKMIVKKSRVMSENIYFRTLHKNAVFICSPKWQTRQDKELSMARPEYEVLKQTSTGTVQIPKGLLQRIGIKENEAILAMPRPDGTIVLHRFDPLRAIVTNQEDDLPQGETD</sequence>
<organism evidence="1 2">
    <name type="scientific">Nitratidesulfovibrio vulgaris (strain DP4)</name>
    <name type="common">Desulfovibrio vulgaris</name>
    <dbReference type="NCBI Taxonomy" id="391774"/>
    <lineage>
        <taxon>Bacteria</taxon>
        <taxon>Pseudomonadati</taxon>
        <taxon>Thermodesulfobacteriota</taxon>
        <taxon>Desulfovibrionia</taxon>
        <taxon>Desulfovibrionales</taxon>
        <taxon>Desulfovibrionaceae</taxon>
        <taxon>Nitratidesulfovibrio</taxon>
    </lineage>
</organism>
<evidence type="ECO:0008006" key="3">
    <source>
        <dbReference type="Google" id="ProtNLM"/>
    </source>
</evidence>
<dbReference type="AlphaFoldDB" id="A0A0H3ABP1"/>
<accession>A0A0H3ABP1</accession>
<evidence type="ECO:0000313" key="2">
    <source>
        <dbReference type="Proteomes" id="UP000009173"/>
    </source>
</evidence>
<dbReference type="SUPFAM" id="SSF89447">
    <property type="entry name" value="AbrB/MazE/MraZ-like"/>
    <property type="match status" value="1"/>
</dbReference>
<gene>
    <name evidence="1" type="ordered locus">Dvul_3026</name>
</gene>
<reference evidence="2" key="1">
    <citation type="journal article" date="2009" name="Environ. Microbiol.">
        <title>Contribution of mobile genetic elements to Desulfovibrio vulgaris genome plasticity.</title>
        <authorList>
            <person name="Walker C.B."/>
            <person name="Stolyar S."/>
            <person name="Chivian D."/>
            <person name="Pinel N."/>
            <person name="Gabster J.A."/>
            <person name="Dehal P.S."/>
            <person name="He Z."/>
            <person name="Yang Z.K."/>
            <person name="Yen H.C."/>
            <person name="Zhou J."/>
            <person name="Wall J.D."/>
            <person name="Hazen T.C."/>
            <person name="Arkin A.P."/>
            <person name="Stahl D.A."/>
        </authorList>
    </citation>
    <scope>NUCLEOTIDE SEQUENCE [LARGE SCALE GENOMIC DNA]</scope>
    <source>
        <strain evidence="2">DP4</strain>
        <plasmid evidence="2">Plasmid pDVUL01</plasmid>
    </source>
</reference>
<dbReference type="KEGG" id="dvl:Dvul_3026"/>
<keyword evidence="1" id="KW-0614">Plasmid</keyword>